<feature type="transmembrane region" description="Helical" evidence="6">
    <location>
        <begin position="408"/>
        <end position="430"/>
    </location>
</feature>
<dbReference type="EMBL" id="CP013987">
    <property type="protein sequence ID" value="ALZ86535.1"/>
    <property type="molecule type" value="Genomic_DNA"/>
</dbReference>
<feature type="transmembrane region" description="Helical" evidence="6">
    <location>
        <begin position="442"/>
        <end position="463"/>
    </location>
</feature>
<feature type="transmembrane region" description="Helical" evidence="6">
    <location>
        <begin position="310"/>
        <end position="330"/>
    </location>
</feature>
<dbReference type="Proteomes" id="UP000064137">
    <property type="component" value="Chromosome"/>
</dbReference>
<sequence>MTSPAKVSVLRNTLINYAGQAYALLIGILIQPMYLGHLGAETYGLIGFFAVLQTWLQLLDVGISASLVRDVAHGRGQTGAAGTRGQLLRSLEFIFIPLATLAFVAIELNSNWMAAHWLNVQGLPTETVAHCIGLMGLMIAFRLLSTLYKSGVQGVELHGWLNLVNVLIATVRYFGGLILVMWISQEPLDFFVFQAFVAVFEMLVYALKAYRLLPNPTWWSGFDWQRVKPIVPFALSMSFTSILWIALTQLDKLVLSKALPLSEYGYFSLVALISTGIVTLTNPLVQALLPRMTVLVSQEKPLELERLYRNAARFAFGILLPLAAMVAFHGEALVFAWTGDKVSAHWSEPILFWYALGSALLALSQFQFYLQYAYGKLRLHVWYSLVSAAISVPIVILVVLHYGAYGAALAWFFMRLIPFVIWPMIVHGRFAPNLQRYWNQDLLVAVVVTAIGVGLSKLLYQQIQPQERFSILATLALGGGLTLVLMALSYVLCSPKQTRTRLFSQLYKAGI</sequence>
<feature type="transmembrane region" description="Helical" evidence="6">
    <location>
        <begin position="350"/>
        <end position="370"/>
    </location>
</feature>
<dbReference type="RefSeq" id="WP_059316585.1">
    <property type="nucleotide sequence ID" value="NZ_CP013987.1"/>
</dbReference>
<feature type="transmembrane region" description="Helical" evidence="6">
    <location>
        <begin position="127"/>
        <end position="148"/>
    </location>
</feature>
<evidence type="ECO:0000256" key="1">
    <source>
        <dbReference type="ARBA" id="ARBA00004651"/>
    </source>
</evidence>
<organism evidence="7 8">
    <name type="scientific">Pseudomonas oryzihabitans</name>
    <dbReference type="NCBI Taxonomy" id="47885"/>
    <lineage>
        <taxon>Bacteria</taxon>
        <taxon>Pseudomonadati</taxon>
        <taxon>Pseudomonadota</taxon>
        <taxon>Gammaproteobacteria</taxon>
        <taxon>Pseudomonadales</taxon>
        <taxon>Pseudomonadaceae</taxon>
        <taxon>Pseudomonas</taxon>
    </lineage>
</organism>
<dbReference type="AlphaFoldDB" id="A0A0U4VTS3"/>
<reference evidence="7 8" key="1">
    <citation type="submission" date="2016-01" db="EMBL/GenBank/DDBJ databases">
        <title>Annotation of Pseudomonas oryzihabitans USDA-ARS-USMARC-56511.</title>
        <authorList>
            <person name="Harhay G.P."/>
            <person name="Harhay D.M."/>
            <person name="Smith T.P.L."/>
            <person name="Bono J.L."/>
            <person name="Heaton M.P."/>
            <person name="Clawson M.L."/>
            <person name="Chitko-Mckown C.G."/>
            <person name="Capik S.F."/>
            <person name="DeDonder K.D."/>
            <person name="Apley M.D."/>
            <person name="Lubbers B.V."/>
            <person name="White B.J."/>
            <person name="Larson R.L."/>
        </authorList>
    </citation>
    <scope>NUCLEOTIDE SEQUENCE [LARGE SCALE GENOMIC DNA]</scope>
    <source>
        <strain evidence="7 8">USDA-ARS-USMARC-56511</strain>
    </source>
</reference>
<feature type="transmembrane region" description="Helical" evidence="6">
    <location>
        <begin position="21"/>
        <end position="40"/>
    </location>
</feature>
<dbReference type="PANTHER" id="PTHR30250">
    <property type="entry name" value="PST FAMILY PREDICTED COLANIC ACID TRANSPORTER"/>
    <property type="match status" value="1"/>
</dbReference>
<keyword evidence="4 6" id="KW-1133">Transmembrane helix</keyword>
<feature type="transmembrane region" description="Helical" evidence="6">
    <location>
        <begin position="46"/>
        <end position="67"/>
    </location>
</feature>
<keyword evidence="5 6" id="KW-0472">Membrane</keyword>
<evidence type="ECO:0000256" key="3">
    <source>
        <dbReference type="ARBA" id="ARBA00022692"/>
    </source>
</evidence>
<evidence type="ECO:0000313" key="8">
    <source>
        <dbReference type="Proteomes" id="UP000064137"/>
    </source>
</evidence>
<feature type="transmembrane region" description="Helical" evidence="6">
    <location>
        <begin position="160"/>
        <end position="184"/>
    </location>
</feature>
<feature type="transmembrane region" description="Helical" evidence="6">
    <location>
        <begin position="469"/>
        <end position="493"/>
    </location>
</feature>
<evidence type="ECO:0000256" key="5">
    <source>
        <dbReference type="ARBA" id="ARBA00023136"/>
    </source>
</evidence>
<accession>A0A0U4VTS3</accession>
<keyword evidence="2" id="KW-1003">Cell membrane</keyword>
<dbReference type="InterPro" id="IPR050833">
    <property type="entry name" value="Poly_Biosynth_Transport"/>
</dbReference>
<comment type="subcellular location">
    <subcellularLocation>
        <location evidence="1">Cell membrane</location>
        <topology evidence="1">Multi-pass membrane protein</topology>
    </subcellularLocation>
</comment>
<dbReference type="Pfam" id="PF01943">
    <property type="entry name" value="Polysacc_synt"/>
    <property type="match status" value="1"/>
</dbReference>
<dbReference type="InterPro" id="IPR002797">
    <property type="entry name" value="Polysacc_synth"/>
</dbReference>
<dbReference type="KEGG" id="por:APT59_20840"/>
<keyword evidence="3 6" id="KW-0812">Transmembrane</keyword>
<gene>
    <name evidence="7" type="ORF">APT59_20840</name>
</gene>
<dbReference type="OrthoDB" id="653189at2"/>
<evidence type="ECO:0000313" key="7">
    <source>
        <dbReference type="EMBL" id="ALZ86535.1"/>
    </source>
</evidence>
<protein>
    <submittedName>
        <fullName evidence="7">Polysaccharide biosynthesis protein</fullName>
    </submittedName>
</protein>
<feature type="transmembrane region" description="Helical" evidence="6">
    <location>
        <begin position="382"/>
        <end position="402"/>
    </location>
</feature>
<dbReference type="GO" id="GO:0005886">
    <property type="term" value="C:plasma membrane"/>
    <property type="evidence" value="ECO:0007669"/>
    <property type="project" value="UniProtKB-SubCell"/>
</dbReference>
<evidence type="ECO:0000256" key="6">
    <source>
        <dbReference type="SAM" id="Phobius"/>
    </source>
</evidence>
<feature type="transmembrane region" description="Helical" evidence="6">
    <location>
        <begin position="190"/>
        <end position="210"/>
    </location>
</feature>
<feature type="transmembrane region" description="Helical" evidence="6">
    <location>
        <begin position="87"/>
        <end position="107"/>
    </location>
</feature>
<evidence type="ECO:0000256" key="4">
    <source>
        <dbReference type="ARBA" id="ARBA00022989"/>
    </source>
</evidence>
<proteinExistence type="predicted"/>
<feature type="transmembrane region" description="Helical" evidence="6">
    <location>
        <begin position="267"/>
        <end position="289"/>
    </location>
</feature>
<dbReference type="PANTHER" id="PTHR30250:SF26">
    <property type="entry name" value="PSMA PROTEIN"/>
    <property type="match status" value="1"/>
</dbReference>
<name>A0A0U4VTS3_9PSED</name>
<feature type="transmembrane region" description="Helical" evidence="6">
    <location>
        <begin position="230"/>
        <end position="247"/>
    </location>
</feature>
<evidence type="ECO:0000256" key="2">
    <source>
        <dbReference type="ARBA" id="ARBA00022475"/>
    </source>
</evidence>